<dbReference type="STRING" id="1072389.K1X4Y4"/>
<evidence type="ECO:0000256" key="5">
    <source>
        <dbReference type="ARBA" id="ARBA00023180"/>
    </source>
</evidence>
<dbReference type="InParanoid" id="K1X4Y4"/>
<dbReference type="CDD" id="cd21175">
    <property type="entry name" value="LPMO_AA9"/>
    <property type="match status" value="1"/>
</dbReference>
<evidence type="ECO:0000259" key="7">
    <source>
        <dbReference type="Pfam" id="PF03443"/>
    </source>
</evidence>
<dbReference type="Pfam" id="PF03443">
    <property type="entry name" value="AA9"/>
    <property type="match status" value="1"/>
</dbReference>
<name>K1X4Y4_MARBU</name>
<dbReference type="eggNOG" id="ENOG502RY3D">
    <property type="taxonomic scope" value="Eukaryota"/>
</dbReference>
<feature type="compositionally biased region" description="Polar residues" evidence="6">
    <location>
        <begin position="430"/>
        <end position="440"/>
    </location>
</feature>
<comment type="subcellular location">
    <subcellularLocation>
        <location evidence="2">Secreted</location>
    </subcellularLocation>
</comment>
<dbReference type="KEGG" id="mbe:MBM_02183"/>
<dbReference type="OrthoDB" id="4849160at2759"/>
<dbReference type="HOGENOM" id="CLU_548696_0_0_1"/>
<accession>K1X4Y4</accession>
<sequence length="497" mass="53341">MACHDATLLAKSQGPRFWESWDDMTVYQASVHGDLDQDGGDRNGQRANYYQLQGPFVPKAFGFLAVLLGDRSFFASPGALILKHFILYLTTPPQAHPSTWPRNTLFENSAKFGPATTTAHFTAPNSWRCGVIRAQVDAPLARHLSIIMTIHSFKMPSTLSTSVLALASAAAVSAHGFVKGITVDGVYTTGWLVDYAYNPNPPKSIGWSEAALDHGFVPSDKAGHPDIICHLNGTNAELSATVAAGTTIDLHWSGWPDSHRGPICNYMANCHGDCATVDKTTLEWFKVDEKGYENGVWASDELIAKDAIWPFPVPASIAPGNYVIRHEIFGLHGAISEGGTQVYPFCINLEVTGSGTENPPGTLGTELYTPTHPGILLNIYVDDLVYPIPGPPVWSPGSPATPATDRPATPPADAPVVPDPVRPVADPTTLQRVQTPTPKTRPSDPPSKQEEVSTPPQGEEKESGTTPKGEGKESGTTPSGTENSESPLTDEEDEECD</sequence>
<dbReference type="Gene3D" id="2.70.50.70">
    <property type="match status" value="1"/>
</dbReference>
<keyword evidence="3" id="KW-0964">Secreted</keyword>
<feature type="compositionally biased region" description="Polar residues" evidence="6">
    <location>
        <begin position="474"/>
        <end position="487"/>
    </location>
</feature>
<dbReference type="EMBL" id="JH921430">
    <property type="protein sequence ID" value="EKD20231.1"/>
    <property type="molecule type" value="Genomic_DNA"/>
</dbReference>
<evidence type="ECO:0000313" key="8">
    <source>
        <dbReference type="EMBL" id="EKD20231.1"/>
    </source>
</evidence>
<protein>
    <recommendedName>
        <fullName evidence="7">Auxiliary Activity family 9 catalytic domain-containing protein</fullName>
    </recommendedName>
</protein>
<dbReference type="PANTHER" id="PTHR33353:SF34">
    <property type="entry name" value="ENDO-BETA-1,4-GLUCANASE D"/>
    <property type="match status" value="1"/>
</dbReference>
<keyword evidence="9" id="KW-1185">Reference proteome</keyword>
<dbReference type="InterPro" id="IPR049892">
    <property type="entry name" value="AA9"/>
</dbReference>
<feature type="compositionally biased region" description="Acidic residues" evidence="6">
    <location>
        <begin position="488"/>
        <end position="497"/>
    </location>
</feature>
<evidence type="ECO:0000256" key="2">
    <source>
        <dbReference type="ARBA" id="ARBA00004613"/>
    </source>
</evidence>
<organism evidence="8 9">
    <name type="scientific">Marssonina brunnea f. sp. multigermtubi (strain MB_m1)</name>
    <name type="common">Marssonina leaf spot fungus</name>
    <dbReference type="NCBI Taxonomy" id="1072389"/>
    <lineage>
        <taxon>Eukaryota</taxon>
        <taxon>Fungi</taxon>
        <taxon>Dikarya</taxon>
        <taxon>Ascomycota</taxon>
        <taxon>Pezizomycotina</taxon>
        <taxon>Leotiomycetes</taxon>
        <taxon>Helotiales</taxon>
        <taxon>Drepanopezizaceae</taxon>
        <taxon>Drepanopeziza</taxon>
    </lineage>
</organism>
<reference evidence="8 9" key="1">
    <citation type="journal article" date="2012" name="BMC Genomics">
        <title>Sequencing the genome of Marssonina brunnea reveals fungus-poplar co-evolution.</title>
        <authorList>
            <person name="Zhu S."/>
            <person name="Cao Y.-Z."/>
            <person name="Jiang C."/>
            <person name="Tan B.-Y."/>
            <person name="Wang Z."/>
            <person name="Feng S."/>
            <person name="Zhang L."/>
            <person name="Su X.-H."/>
            <person name="Brejova B."/>
            <person name="Vinar T."/>
            <person name="Xu M."/>
            <person name="Wang M.-X."/>
            <person name="Zhang S.-G."/>
            <person name="Huang M.-R."/>
            <person name="Wu R."/>
            <person name="Zhou Y."/>
        </authorList>
    </citation>
    <scope>NUCLEOTIDE SEQUENCE [LARGE SCALE GENOMIC DNA]</scope>
    <source>
        <strain evidence="8 9">MB_m1</strain>
    </source>
</reference>
<keyword evidence="4" id="KW-1015">Disulfide bond</keyword>
<keyword evidence="5" id="KW-0325">Glycoprotein</keyword>
<comment type="cofactor">
    <cofactor evidence="1">
        <name>Cu(2+)</name>
        <dbReference type="ChEBI" id="CHEBI:29036"/>
    </cofactor>
</comment>
<evidence type="ECO:0000256" key="4">
    <source>
        <dbReference type="ARBA" id="ARBA00023157"/>
    </source>
</evidence>
<feature type="compositionally biased region" description="Pro residues" evidence="6">
    <location>
        <begin position="408"/>
        <end position="421"/>
    </location>
</feature>
<dbReference type="AlphaFoldDB" id="K1X4Y4"/>
<dbReference type="PANTHER" id="PTHR33353">
    <property type="entry name" value="PUTATIVE (AFU_ORTHOLOGUE AFUA_1G12560)-RELATED"/>
    <property type="match status" value="1"/>
</dbReference>
<feature type="compositionally biased region" description="Basic and acidic residues" evidence="6">
    <location>
        <begin position="458"/>
        <end position="473"/>
    </location>
</feature>
<evidence type="ECO:0000256" key="1">
    <source>
        <dbReference type="ARBA" id="ARBA00001973"/>
    </source>
</evidence>
<proteinExistence type="predicted"/>
<dbReference type="GeneID" id="18758118"/>
<gene>
    <name evidence="8" type="ORF">MBM_02183</name>
</gene>
<feature type="domain" description="Auxiliary Activity family 9 catalytic" evidence="7">
    <location>
        <begin position="175"/>
        <end position="381"/>
    </location>
</feature>
<dbReference type="InterPro" id="IPR005103">
    <property type="entry name" value="AA9_LPMO"/>
</dbReference>
<dbReference type="GO" id="GO:0005576">
    <property type="term" value="C:extracellular region"/>
    <property type="evidence" value="ECO:0007669"/>
    <property type="project" value="UniProtKB-SubCell"/>
</dbReference>
<feature type="region of interest" description="Disordered" evidence="6">
    <location>
        <begin position="396"/>
        <end position="497"/>
    </location>
</feature>
<dbReference type="Proteomes" id="UP000006753">
    <property type="component" value="Unassembled WGS sequence"/>
</dbReference>
<evidence type="ECO:0000256" key="6">
    <source>
        <dbReference type="SAM" id="MobiDB-lite"/>
    </source>
</evidence>
<evidence type="ECO:0000313" key="9">
    <source>
        <dbReference type="Proteomes" id="UP000006753"/>
    </source>
</evidence>
<evidence type="ECO:0000256" key="3">
    <source>
        <dbReference type="ARBA" id="ARBA00022525"/>
    </source>
</evidence>